<organism evidence="3 4">
    <name type="scientific">Aggregatimonas sangjinii</name>
    <dbReference type="NCBI Taxonomy" id="2583587"/>
    <lineage>
        <taxon>Bacteria</taxon>
        <taxon>Pseudomonadati</taxon>
        <taxon>Bacteroidota</taxon>
        <taxon>Flavobacteriia</taxon>
        <taxon>Flavobacteriales</taxon>
        <taxon>Flavobacteriaceae</taxon>
        <taxon>Aggregatimonas</taxon>
    </lineage>
</organism>
<dbReference type="Pfam" id="PF03993">
    <property type="entry name" value="DUF349"/>
    <property type="match status" value="5"/>
</dbReference>
<feature type="compositionally biased region" description="Basic and acidic residues" evidence="2">
    <location>
        <begin position="112"/>
        <end position="121"/>
    </location>
</feature>
<evidence type="ECO:0000256" key="2">
    <source>
        <dbReference type="SAM" id="MobiDB-lite"/>
    </source>
</evidence>
<reference evidence="3 4" key="1">
    <citation type="submission" date="2019-05" db="EMBL/GenBank/DDBJ databases">
        <title>Genome sequencing of F202Z8.</title>
        <authorList>
            <person name="Kwon Y.M."/>
        </authorList>
    </citation>
    <scope>NUCLEOTIDE SEQUENCE [LARGE SCALE GENOMIC DNA]</scope>
    <source>
        <strain evidence="3 4">F202Z8</strain>
    </source>
</reference>
<dbReference type="InterPro" id="IPR007139">
    <property type="entry name" value="DUF349"/>
</dbReference>
<dbReference type="OrthoDB" id="5422202at2"/>
<keyword evidence="1" id="KW-0175">Coiled coil</keyword>
<evidence type="ECO:0000313" key="3">
    <source>
        <dbReference type="EMBL" id="QCX02349.1"/>
    </source>
</evidence>
<dbReference type="KEGG" id="asag:FGM00_10580"/>
<feature type="compositionally biased region" description="Basic and acidic residues" evidence="2">
    <location>
        <begin position="10"/>
        <end position="52"/>
    </location>
</feature>
<sequence>MANAEPVAPIEKDKGSDEPSIATDEKIPIREEKGKTKADTTPKHTASDKNQAEIDVEIPSDEKPLATAEQKKQAEDKSIDGEHSVQDKSETSEAEKTQSSNGENNSENVVLLDKKQPKKEAQEEDTEEALAEIDEENAEDAEDHDNKHRHAIPLLDYHEMSMENLVGELQRLVRNEKVQAIKKHVDGIKHEFDQKFQEFIEGKKEDFIASGGNEIDFRYNSVTKRQFNEVYSDYREKRNQYYKNLESTLKDNLAKRLEIIEELKGLISVEEDMNTTYNTFKELQQRWRNAGAIPRNQYNDVWRTYHHHIEMFYDFLHLNRELRDLDFKHNLEEKTKLVERAEALIQEKDLGKAFRELQELHKLWKEEIGPVAREERDAIWNKFSDATKALHNRRQEHQKELDKKYEENLIRKNEIIEQIGLLAENTASNHRALQEQIKQIADLREQFFKAGKVPQKANEATWKAFKDATRNFNRNKNAYYKNLKKEQQQNLDKKRELVALALSLKDSEDWDTATPEFKRIQNDWKKIGHVPRKYSDAIWKEFKNACNHYFDRLHALKNSAHKEEEANLKKKIASLDKLRNWKPSGEKEKDLAALKETITEWKGYGRVPFKQKHIDQKFSKVLDGLFKKIGVDKQESELLRYGNKIQQLASSQDQGRALGNERQFIRKKISESKNEILQLENNLQFFKHAADDNPMVMEVVKNIERHRTSLKTWQGKLKKLNIMENNLNKAAEEEAHNEVSNSEEE</sequence>
<dbReference type="EMBL" id="CP040710">
    <property type="protein sequence ID" value="QCX02349.1"/>
    <property type="molecule type" value="Genomic_DNA"/>
</dbReference>
<proteinExistence type="predicted"/>
<protein>
    <submittedName>
        <fullName evidence="3">DUF349 domain-containing protein</fullName>
    </submittedName>
</protein>
<accession>A0A5B7SYQ2</accession>
<name>A0A5B7SYQ2_9FLAO</name>
<gene>
    <name evidence="3" type="ORF">FGM00_10580</name>
</gene>
<evidence type="ECO:0000313" key="4">
    <source>
        <dbReference type="Proteomes" id="UP000310017"/>
    </source>
</evidence>
<feature type="compositionally biased region" description="Low complexity" evidence="2">
    <location>
        <begin position="99"/>
        <end position="108"/>
    </location>
</feature>
<keyword evidence="4" id="KW-1185">Reference proteome</keyword>
<feature type="region of interest" description="Disordered" evidence="2">
    <location>
        <begin position="1"/>
        <end position="129"/>
    </location>
</feature>
<dbReference type="AlphaFoldDB" id="A0A5B7SYQ2"/>
<feature type="compositionally biased region" description="Basic and acidic residues" evidence="2">
    <location>
        <begin position="60"/>
        <end position="96"/>
    </location>
</feature>
<dbReference type="Proteomes" id="UP000310017">
    <property type="component" value="Chromosome"/>
</dbReference>
<feature type="coiled-coil region" evidence="1">
    <location>
        <begin position="662"/>
        <end position="689"/>
    </location>
</feature>
<evidence type="ECO:0000256" key="1">
    <source>
        <dbReference type="SAM" id="Coils"/>
    </source>
</evidence>